<name>A0A381ZKL1_9ZZZZ</name>
<dbReference type="Gene3D" id="3.90.1300.10">
    <property type="entry name" value="Amidase signature (AS) domain"/>
    <property type="match status" value="1"/>
</dbReference>
<sequence>LFGVIWSMDQAGPISRTVEDCALTLQPIVGFDRKDPNSAKVAVPNYHKLLKGEISGTKVGVVRELIDDQMVDTEVKMATQKAIGKLEELGAEVHEVRIPLAPMARIIFYAHMYVEMPALYRDWVNNRLEEFDYDAQVKYHTGRLISAQHYYKIQRLRAELRSQVLSALNSCDVLVSPTMRVAAPLIKSFQMPRSKLDAIDTLVRGPDQTPMVPLAGVPAISFPCGFTSAEKGFMPIGLQVIGRPFCESTILNVAYTYEQNTFWHERRPEI</sequence>
<dbReference type="InterPro" id="IPR036928">
    <property type="entry name" value="AS_sf"/>
</dbReference>
<feature type="non-terminal residue" evidence="2">
    <location>
        <position position="1"/>
    </location>
</feature>
<proteinExistence type="predicted"/>
<organism evidence="2">
    <name type="scientific">marine metagenome</name>
    <dbReference type="NCBI Taxonomy" id="408172"/>
    <lineage>
        <taxon>unclassified sequences</taxon>
        <taxon>metagenomes</taxon>
        <taxon>ecological metagenomes</taxon>
    </lineage>
</organism>
<accession>A0A381ZKL1</accession>
<dbReference type="PANTHER" id="PTHR11895:SF7">
    <property type="entry name" value="GLUTAMYL-TRNA(GLN) AMIDOTRANSFERASE SUBUNIT A, MITOCHONDRIAL"/>
    <property type="match status" value="1"/>
</dbReference>
<dbReference type="EMBL" id="UINC01021537">
    <property type="protein sequence ID" value="SVA89293.1"/>
    <property type="molecule type" value="Genomic_DNA"/>
</dbReference>
<dbReference type="SUPFAM" id="SSF75304">
    <property type="entry name" value="Amidase signature (AS) enzymes"/>
    <property type="match status" value="1"/>
</dbReference>
<dbReference type="GO" id="GO:0003824">
    <property type="term" value="F:catalytic activity"/>
    <property type="evidence" value="ECO:0007669"/>
    <property type="project" value="InterPro"/>
</dbReference>
<feature type="domain" description="Amidase" evidence="1">
    <location>
        <begin position="7"/>
        <end position="251"/>
    </location>
</feature>
<reference evidence="2" key="1">
    <citation type="submission" date="2018-05" db="EMBL/GenBank/DDBJ databases">
        <authorList>
            <person name="Lanie J.A."/>
            <person name="Ng W.-L."/>
            <person name="Kazmierczak K.M."/>
            <person name="Andrzejewski T.M."/>
            <person name="Davidsen T.M."/>
            <person name="Wayne K.J."/>
            <person name="Tettelin H."/>
            <person name="Glass J.I."/>
            <person name="Rusch D."/>
            <person name="Podicherti R."/>
            <person name="Tsui H.-C.T."/>
            <person name="Winkler M.E."/>
        </authorList>
    </citation>
    <scope>NUCLEOTIDE SEQUENCE</scope>
</reference>
<dbReference type="PANTHER" id="PTHR11895">
    <property type="entry name" value="TRANSAMIDASE"/>
    <property type="match status" value="1"/>
</dbReference>
<dbReference type="AlphaFoldDB" id="A0A381ZKL1"/>
<dbReference type="Pfam" id="PF01425">
    <property type="entry name" value="Amidase"/>
    <property type="match status" value="1"/>
</dbReference>
<protein>
    <recommendedName>
        <fullName evidence="1">Amidase domain-containing protein</fullName>
    </recommendedName>
</protein>
<evidence type="ECO:0000313" key="2">
    <source>
        <dbReference type="EMBL" id="SVA89293.1"/>
    </source>
</evidence>
<dbReference type="InterPro" id="IPR000120">
    <property type="entry name" value="Amidase"/>
</dbReference>
<evidence type="ECO:0000259" key="1">
    <source>
        <dbReference type="Pfam" id="PF01425"/>
    </source>
</evidence>
<gene>
    <name evidence="2" type="ORF">METZ01_LOCUS142147</name>
</gene>
<dbReference type="InterPro" id="IPR023631">
    <property type="entry name" value="Amidase_dom"/>
</dbReference>